<evidence type="ECO:0000313" key="3">
    <source>
        <dbReference type="EMBL" id="TFE67821.1"/>
    </source>
</evidence>
<keyword evidence="4" id="KW-1185">Reference proteome</keyword>
<name>A0A4Y8PAD3_9BACT</name>
<dbReference type="EMBL" id="LXQC01000147">
    <property type="protein sequence ID" value="TFE67821.1"/>
    <property type="molecule type" value="Genomic_DNA"/>
</dbReference>
<organism evidence="3 4">
    <name type="scientific">Methylacidiphilum caldifontis</name>
    <dbReference type="NCBI Taxonomy" id="2795386"/>
    <lineage>
        <taxon>Bacteria</taxon>
        <taxon>Pseudomonadati</taxon>
        <taxon>Verrucomicrobiota</taxon>
        <taxon>Methylacidiphilae</taxon>
        <taxon>Methylacidiphilales</taxon>
        <taxon>Methylacidiphilaceae</taxon>
        <taxon>Methylacidiphilum (ex Ratnadevi et al. 2023)</taxon>
    </lineage>
</organism>
<sequence>MSAKSYRDYFVIGMGLDPIHVGTGGSRLGQIDLTIVRDPVTRVPKIPGSSFAGVYRTYAAMFLEEERSKPNSPIRRESPYFPNCTGQGKQPSQNQGGHCGKPDCPICVTFGFAKGQGGGFAGLAAFSDAHVLLFPVATREGPIWITSPTALRLVNCEIDNIQLDNFLYQEPKENQESDQQRDLNLGWLMFERKNYNNWEEHIKKNINDKIPEYIKNRIGLLSDKLFSFIVNCNLEVRTSVSIDPDTGTAGNRALFSYEALPRTTILVWTVTCRNPKHFKVGDQEITAQINENKIDSPDRVFEVIEKAHEYLEHLGIGGMNTRGMGRLRVISSSQINTSSSNSKTSDTV</sequence>
<dbReference type="NCBIfam" id="TIGR02580">
    <property type="entry name" value="cas_RAMP_Cmr4"/>
    <property type="match status" value="1"/>
</dbReference>
<dbReference type="AlphaFoldDB" id="A0A4Y8PAD3"/>
<reference evidence="3 4" key="1">
    <citation type="submission" date="2016-05" db="EMBL/GenBank/DDBJ databases">
        <title>Diversity and Homogeneity among Thermoacidophilic Verrucomicrobia Methanotrophs Linked with Geographical Origin.</title>
        <authorList>
            <person name="Erikstad H.-A."/>
            <person name="Smestad N.B."/>
            <person name="Ceballos R.M."/>
            <person name="Birkeland N.-K."/>
        </authorList>
    </citation>
    <scope>NUCLEOTIDE SEQUENCE [LARGE SCALE GENOMIC DNA]</scope>
    <source>
        <strain evidence="3 4">Phi</strain>
    </source>
</reference>
<proteinExistence type="predicted"/>
<dbReference type="InterPro" id="IPR005537">
    <property type="entry name" value="RAMP_III_fam"/>
</dbReference>
<dbReference type="Pfam" id="PF03787">
    <property type="entry name" value="RAMPs"/>
    <property type="match status" value="1"/>
</dbReference>
<evidence type="ECO:0000259" key="2">
    <source>
        <dbReference type="Pfam" id="PF03787"/>
    </source>
</evidence>
<gene>
    <name evidence="3" type="ORF">A7Q10_09075</name>
</gene>
<accession>A0A4Y8PAD3</accession>
<dbReference type="InterPro" id="IPR013410">
    <property type="entry name" value="CRISPR-assoc_RAMP_Cmr4"/>
</dbReference>
<keyword evidence="1" id="KW-0051">Antiviral defense</keyword>
<dbReference type="Proteomes" id="UP000297713">
    <property type="component" value="Unassembled WGS sequence"/>
</dbReference>
<dbReference type="PANTHER" id="PTHR36700:SF1">
    <property type="entry name" value="CRISPR SYSTEM CMR SUBUNIT CMR4"/>
    <property type="match status" value="1"/>
</dbReference>
<evidence type="ECO:0000256" key="1">
    <source>
        <dbReference type="ARBA" id="ARBA00023118"/>
    </source>
</evidence>
<evidence type="ECO:0000313" key="4">
    <source>
        <dbReference type="Proteomes" id="UP000297713"/>
    </source>
</evidence>
<dbReference type="RefSeq" id="WP_208527704.1">
    <property type="nucleotide sequence ID" value="NZ_LXQC01000147.1"/>
</dbReference>
<feature type="domain" description="CRISPR type III-associated protein" evidence="2">
    <location>
        <begin position="16"/>
        <end position="328"/>
    </location>
</feature>
<comment type="caution">
    <text evidence="3">The sequence shown here is derived from an EMBL/GenBank/DDBJ whole genome shotgun (WGS) entry which is preliminary data.</text>
</comment>
<protein>
    <submittedName>
        <fullName evidence="3">Type III-B CRISPR module RAMP protein Cmr4</fullName>
    </submittedName>
</protein>
<dbReference type="PANTHER" id="PTHR36700">
    <property type="entry name" value="CRISPR SYSTEM CMR SUBUNIT CMR4"/>
    <property type="match status" value="1"/>
</dbReference>
<dbReference type="GO" id="GO:0051607">
    <property type="term" value="P:defense response to virus"/>
    <property type="evidence" value="ECO:0007669"/>
    <property type="project" value="UniProtKB-KW"/>
</dbReference>